<evidence type="ECO:0000313" key="7">
    <source>
        <dbReference type="EMBL" id="WDE96349.1"/>
    </source>
</evidence>
<dbReference type="Proteomes" id="UP001214250">
    <property type="component" value="Chromosome 1"/>
</dbReference>
<feature type="domain" description="Transposase IS801/IS1294" evidence="1">
    <location>
        <begin position="142"/>
        <end position="321"/>
    </location>
</feature>
<dbReference type="EMBL" id="CP117811">
    <property type="protein sequence ID" value="WDE96344.1"/>
    <property type="molecule type" value="Genomic_DNA"/>
</dbReference>
<protein>
    <submittedName>
        <fullName evidence="5">Transposase</fullName>
    </submittedName>
</protein>
<dbReference type="InterPro" id="IPR007069">
    <property type="entry name" value="Transposase_32"/>
</dbReference>
<dbReference type="RefSeq" id="WP_274149230.1">
    <property type="nucleotide sequence ID" value="NZ_CP117811.1"/>
</dbReference>
<keyword evidence="8" id="KW-1185">Reference proteome</keyword>
<dbReference type="EMBL" id="CP117811">
    <property type="protein sequence ID" value="WDE95566.1"/>
    <property type="molecule type" value="Genomic_DNA"/>
</dbReference>
<dbReference type="Pfam" id="PF14319">
    <property type="entry name" value="Zn_Tnp_IS91"/>
    <property type="match status" value="1"/>
</dbReference>
<reference evidence="5 8" key="1">
    <citation type="submission" date="2023-02" db="EMBL/GenBank/DDBJ databases">
        <title>Genome sequence of Lentisphaera profundi SAORIC-696.</title>
        <authorList>
            <person name="Kim e."/>
            <person name="Cho J.-C."/>
            <person name="Choi A."/>
            <person name="Kang I."/>
        </authorList>
    </citation>
    <scope>NUCLEOTIDE SEQUENCE [LARGE SCALE GENOMIC DNA]</scope>
    <source>
        <strain evidence="5 8">SAORIC-696</strain>
    </source>
</reference>
<dbReference type="EMBL" id="CP117811">
    <property type="protein sequence ID" value="WDE96324.1"/>
    <property type="molecule type" value="Genomic_DNA"/>
</dbReference>
<dbReference type="PANTHER" id="PTHR37023">
    <property type="entry name" value="TRANSPOSASE"/>
    <property type="match status" value="1"/>
</dbReference>
<gene>
    <name evidence="3" type="ORF">PQO03_07515</name>
    <name evidence="4" type="ORF">PQO03_11450</name>
    <name evidence="5" type="ORF">PQO03_11535</name>
    <name evidence="6" type="ORF">PQO03_11550</name>
    <name evidence="7" type="ORF">PQO03_11575</name>
</gene>
<evidence type="ECO:0000313" key="3">
    <source>
        <dbReference type="EMBL" id="WDE95566.1"/>
    </source>
</evidence>
<evidence type="ECO:0000259" key="2">
    <source>
        <dbReference type="Pfam" id="PF14319"/>
    </source>
</evidence>
<organism evidence="5 8">
    <name type="scientific">Lentisphaera profundi</name>
    <dbReference type="NCBI Taxonomy" id="1658616"/>
    <lineage>
        <taxon>Bacteria</taxon>
        <taxon>Pseudomonadati</taxon>
        <taxon>Lentisphaerota</taxon>
        <taxon>Lentisphaeria</taxon>
        <taxon>Lentisphaerales</taxon>
        <taxon>Lentisphaeraceae</taxon>
        <taxon>Lentisphaera</taxon>
    </lineage>
</organism>
<proteinExistence type="predicted"/>
<accession>A0ABY7VU40</accession>
<feature type="domain" description="Transposase zinc-binding" evidence="2">
    <location>
        <begin position="12"/>
        <end position="101"/>
    </location>
</feature>
<evidence type="ECO:0000313" key="8">
    <source>
        <dbReference type="Proteomes" id="UP001214250"/>
    </source>
</evidence>
<dbReference type="EMBL" id="CP117811">
    <property type="protein sequence ID" value="WDE96349.1"/>
    <property type="molecule type" value="Genomic_DNA"/>
</dbReference>
<evidence type="ECO:0000313" key="4">
    <source>
        <dbReference type="EMBL" id="WDE96324.1"/>
    </source>
</evidence>
<dbReference type="Pfam" id="PF04986">
    <property type="entry name" value="Y2_Tnp"/>
    <property type="match status" value="1"/>
</dbReference>
<name>A0ABY7VU40_9BACT</name>
<sequence>METRTEHSVGEIFRRFGQTYEGNHSLLKEQRKTLQDIAMCRTAYLGGHNEVCCKCGSERPVYNSCGNTNCPMCQGIRRRRWLNERLDELLPVSYFHSIFTLPHELNPIARFNQREIYNLLFRTAADSLLHLSKKYHDSIPVIIATLHTWGQDLCLHPHVHILVTSGGMKKDGTWKAGREDYLFDIFEASAEFKKRFLRKLKSLYKHKKLVNTQDFTEIYKIIEGKSWVVNIQKPFSGAEVVVEYLSRYVYRSAIANSRITAVENSFISFDIKDYKDLDEKGIARHKDIRMKPQEFIRRFMQHVLPKGFRRSRFYGLFAGAQRTTSKEYCKILFAELLKEFKANERFKDEAWQPKVCDCCGNSDFKRGNDLQNERPPPILFHYRRGKLHA</sequence>
<evidence type="ECO:0000313" key="5">
    <source>
        <dbReference type="EMBL" id="WDE96341.1"/>
    </source>
</evidence>
<dbReference type="PANTHER" id="PTHR37023:SF1">
    <property type="entry name" value="ISSOD25 TRANSPOSASE TNPA_ISSOD25"/>
    <property type="match status" value="1"/>
</dbReference>
<dbReference type="InterPro" id="IPR026889">
    <property type="entry name" value="Zn_Tnp"/>
</dbReference>
<evidence type="ECO:0000259" key="1">
    <source>
        <dbReference type="Pfam" id="PF04986"/>
    </source>
</evidence>
<evidence type="ECO:0000313" key="6">
    <source>
        <dbReference type="EMBL" id="WDE96344.1"/>
    </source>
</evidence>
<dbReference type="EMBL" id="CP117811">
    <property type="protein sequence ID" value="WDE96341.1"/>
    <property type="molecule type" value="Genomic_DNA"/>
</dbReference>